<comment type="caution">
    <text evidence="2">The sequence shown here is derived from an EMBL/GenBank/DDBJ whole genome shotgun (WGS) entry which is preliminary data.</text>
</comment>
<evidence type="ECO:0000313" key="2">
    <source>
        <dbReference type="EMBL" id="CAF3713188.1"/>
    </source>
</evidence>
<feature type="transmembrane region" description="Helical" evidence="1">
    <location>
        <begin position="220"/>
        <end position="240"/>
    </location>
</feature>
<name>A0A818VKA4_9BILA</name>
<feature type="transmembrane region" description="Helical" evidence="1">
    <location>
        <begin position="468"/>
        <end position="494"/>
    </location>
</feature>
<keyword evidence="1" id="KW-0812">Transmembrane</keyword>
<proteinExistence type="predicted"/>
<organism evidence="2 4">
    <name type="scientific">Adineta steineri</name>
    <dbReference type="NCBI Taxonomy" id="433720"/>
    <lineage>
        <taxon>Eukaryota</taxon>
        <taxon>Metazoa</taxon>
        <taxon>Spiralia</taxon>
        <taxon>Gnathifera</taxon>
        <taxon>Rotifera</taxon>
        <taxon>Eurotatoria</taxon>
        <taxon>Bdelloidea</taxon>
        <taxon>Adinetida</taxon>
        <taxon>Adinetidae</taxon>
        <taxon>Adineta</taxon>
    </lineage>
</organism>
<reference evidence="2" key="1">
    <citation type="submission" date="2021-02" db="EMBL/GenBank/DDBJ databases">
        <authorList>
            <person name="Nowell W R."/>
        </authorList>
    </citation>
    <scope>NUCLEOTIDE SEQUENCE</scope>
</reference>
<dbReference type="Proteomes" id="UP000663881">
    <property type="component" value="Unassembled WGS sequence"/>
</dbReference>
<keyword evidence="1" id="KW-1133">Transmembrane helix</keyword>
<keyword evidence="1" id="KW-0472">Membrane</keyword>
<dbReference type="Proteomes" id="UP000663868">
    <property type="component" value="Unassembled WGS sequence"/>
</dbReference>
<dbReference type="AlphaFoldDB" id="A0A818VKA4"/>
<dbReference type="EMBL" id="CAJOBB010002978">
    <property type="protein sequence ID" value="CAF4012351.1"/>
    <property type="molecule type" value="Genomic_DNA"/>
</dbReference>
<accession>A0A818VKA4</accession>
<evidence type="ECO:0000313" key="4">
    <source>
        <dbReference type="Proteomes" id="UP000663881"/>
    </source>
</evidence>
<evidence type="ECO:0000256" key="1">
    <source>
        <dbReference type="SAM" id="Phobius"/>
    </source>
</evidence>
<gene>
    <name evidence="3" type="ORF">KXQ929_LOCUS29155</name>
    <name evidence="2" type="ORF">OKA104_LOCUS13330</name>
</gene>
<protein>
    <submittedName>
        <fullName evidence="2">Uncharacterized protein</fullName>
    </submittedName>
</protein>
<evidence type="ECO:0000313" key="3">
    <source>
        <dbReference type="EMBL" id="CAF4012351.1"/>
    </source>
</evidence>
<sequence length="535" mass="60569">MTATRYTGDFRSQANLQFQVLRELCNRSKVVLDNNIESFYDTELISGYLMGENLLRVDTEAAIDTFKSGTYGDFQQSIQFIRAVMVGNVMVSGIETTGIILYYTQNGIPVLTYSVTNFRNAACCSCTCDTADTCSVMAGFYNDSLVDTFATVAYWPGSVDVSFVMNNWFVGVTEVRTSWWQRIHTMIQFLWRSLVELNIFQSSARQEPSDIKQQRWTTRIFVLCLVVAMVILMFYSILIVQTKSVKVNNPSLEIVLYLKSQSELNSSLQCPCTQINTPYGQLVQLQPSYHQVCSSVFVSYAWQYVLMRNITYVNQIFAFTNNAQYTAIGSPMTAATFSSYSYSGGSGNSSYTCSCANDINLPGMYMACFPLESLLQSTLECFYDNQDCMNIITNFYNVTWFQYSDRLNSSLPSRFLINSSVNTLLSELFIENWSQMLNYSSYFNQCEPASCSYTIPMRNSLLQTITTIFGLLGGVSVSLRILVPFVMTSFFAFISRRGRQRAAAEPSNFFPESTLDTVHSNSTLVTRTKCIRRSE</sequence>
<dbReference type="EMBL" id="CAJOAY010000670">
    <property type="protein sequence ID" value="CAF3713188.1"/>
    <property type="molecule type" value="Genomic_DNA"/>
</dbReference>